<dbReference type="PANTHER" id="PTHR10336:SF36">
    <property type="entry name" value="1-PHOSPHATIDYLINOSITOL 4,5-BISPHOSPHATE PHOSPHODIESTERASE BETA-4"/>
    <property type="match status" value="1"/>
</dbReference>
<dbReference type="SMART" id="SM00149">
    <property type="entry name" value="PLCYc"/>
    <property type="match status" value="1"/>
</dbReference>
<dbReference type="PROSITE" id="PS50008">
    <property type="entry name" value="PIPLC_Y_DOMAIN"/>
    <property type="match status" value="1"/>
</dbReference>
<evidence type="ECO:0000313" key="9">
    <source>
        <dbReference type="Proteomes" id="UP001150925"/>
    </source>
</evidence>
<evidence type="ECO:0000256" key="1">
    <source>
        <dbReference type="ARBA" id="ARBA00012368"/>
    </source>
</evidence>
<dbReference type="EC" id="3.1.4.11" evidence="1 5"/>
<evidence type="ECO:0000256" key="3">
    <source>
        <dbReference type="ARBA" id="ARBA00022963"/>
    </source>
</evidence>
<dbReference type="InterPro" id="IPR000909">
    <property type="entry name" value="PLipase_C_PInositol-sp_X_dom"/>
</dbReference>
<accession>A0A9W8AN42</accession>
<dbReference type="PRINTS" id="PR00390">
    <property type="entry name" value="PHPHLIPASEC"/>
</dbReference>
<dbReference type="CDD" id="cd08558">
    <property type="entry name" value="PI-PLCc_eukaryota"/>
    <property type="match status" value="1"/>
</dbReference>
<dbReference type="PROSITE" id="PS50007">
    <property type="entry name" value="PIPLC_X_DOMAIN"/>
    <property type="match status" value="1"/>
</dbReference>
<keyword evidence="9" id="KW-1185">Reference proteome</keyword>
<gene>
    <name evidence="8" type="primary">PLCZ1</name>
    <name evidence="8" type="ORF">IWQ62_006398</name>
</gene>
<dbReference type="InterPro" id="IPR017946">
    <property type="entry name" value="PLC-like_Pdiesterase_TIM-brl"/>
</dbReference>
<dbReference type="Gene3D" id="3.20.20.190">
    <property type="entry name" value="Phosphatidylinositol (PI) phosphodiesterase"/>
    <property type="match status" value="1"/>
</dbReference>
<evidence type="ECO:0000256" key="4">
    <source>
        <dbReference type="ARBA" id="ARBA00023098"/>
    </source>
</evidence>
<reference evidence="8" key="1">
    <citation type="submission" date="2022-07" db="EMBL/GenBank/DDBJ databases">
        <title>Phylogenomic reconstructions and comparative analyses of Kickxellomycotina fungi.</title>
        <authorList>
            <person name="Reynolds N.K."/>
            <person name="Stajich J.E."/>
            <person name="Barry K."/>
            <person name="Grigoriev I.V."/>
            <person name="Crous P."/>
            <person name="Smith M.E."/>
        </authorList>
    </citation>
    <scope>NUCLEOTIDE SEQUENCE</scope>
    <source>
        <strain evidence="8">RSA 1196</strain>
    </source>
</reference>
<dbReference type="GO" id="GO:0004435">
    <property type="term" value="F:phosphatidylinositol-4,5-bisphosphate phospholipase C activity"/>
    <property type="evidence" value="ECO:0007669"/>
    <property type="project" value="UniProtKB-EC"/>
</dbReference>
<dbReference type="InterPro" id="IPR001192">
    <property type="entry name" value="PI-PLC_fam"/>
</dbReference>
<dbReference type="Pfam" id="PF00388">
    <property type="entry name" value="PI-PLC-X"/>
    <property type="match status" value="1"/>
</dbReference>
<evidence type="ECO:0000256" key="6">
    <source>
        <dbReference type="SAM" id="MobiDB-lite"/>
    </source>
</evidence>
<dbReference type="Proteomes" id="UP001150925">
    <property type="component" value="Unassembled WGS sequence"/>
</dbReference>
<feature type="domain" description="PI-PLC Y-box" evidence="7">
    <location>
        <begin position="221"/>
        <end position="333"/>
    </location>
</feature>
<dbReference type="GO" id="GO:0016042">
    <property type="term" value="P:lipid catabolic process"/>
    <property type="evidence" value="ECO:0007669"/>
    <property type="project" value="UniProtKB-KW"/>
</dbReference>
<protein>
    <recommendedName>
        <fullName evidence="1 5">Phosphoinositide phospholipase C</fullName>
        <ecNumber evidence="1 5">3.1.4.11</ecNumber>
    </recommendedName>
</protein>
<dbReference type="EMBL" id="JANBPY010003459">
    <property type="protein sequence ID" value="KAJ1951679.1"/>
    <property type="molecule type" value="Genomic_DNA"/>
</dbReference>
<sequence length="454" mass="50780">MSHPLNEYFIDSSHNTYLEGDQLTSRSSVSAYILALLDGCRSLEIDVWYRDDKLVVTHGLTLTTTVPLRHVLQAIAKYAFVTTPYPLILSLEIHCDEPQQVQLANELQTYLGDLLLTSKLEEAQDRLPSPQQLEGKILIKNRDHLNQSPPLSPASDPLPSSDVLPVSKSEYIPSATSTSSPPSSPSSAQTRSMFFQTNASSSGSRTSSLLGVKRQPVAKAMADLNVYLRSSRLKVVQSLQSFENMFSVSEKDFPKFVGQPRELIQVTQQRLLRVFPKLTRIMSTNYHPLGYWAVGCQMVALNYQSPDIPMELNKVMFDSHGNLGYIRKPVYLRKEFTPAMFTKHSIRLQALGGIHLPLVKGKGGPSFPKVEVELVTVNTALLQAHLNKNDASREFIKFRDSGNPPTRAEDLVTTNTTVLTLASHHHHPLTSKLLPHRDTTHLVTYEPTLTFVHF</sequence>
<keyword evidence="2 5" id="KW-0378">Hydrolase</keyword>
<evidence type="ECO:0000256" key="5">
    <source>
        <dbReference type="RuleBase" id="RU361133"/>
    </source>
</evidence>
<evidence type="ECO:0000259" key="7">
    <source>
        <dbReference type="PROSITE" id="PS50008"/>
    </source>
</evidence>
<evidence type="ECO:0000313" key="8">
    <source>
        <dbReference type="EMBL" id="KAJ1951679.1"/>
    </source>
</evidence>
<feature type="region of interest" description="Disordered" evidence="6">
    <location>
        <begin position="144"/>
        <end position="165"/>
    </location>
</feature>
<dbReference type="SMART" id="SM00148">
    <property type="entry name" value="PLCXc"/>
    <property type="match status" value="1"/>
</dbReference>
<dbReference type="OrthoDB" id="269822at2759"/>
<proteinExistence type="predicted"/>
<feature type="non-terminal residue" evidence="8">
    <location>
        <position position="454"/>
    </location>
</feature>
<dbReference type="SUPFAM" id="SSF51695">
    <property type="entry name" value="PLC-like phosphodiesterases"/>
    <property type="match status" value="1"/>
</dbReference>
<name>A0A9W8AN42_9FUNG</name>
<feature type="compositionally biased region" description="Low complexity" evidence="6">
    <location>
        <begin position="153"/>
        <end position="165"/>
    </location>
</feature>
<dbReference type="AlphaFoldDB" id="A0A9W8AN42"/>
<evidence type="ECO:0000256" key="2">
    <source>
        <dbReference type="ARBA" id="ARBA00022801"/>
    </source>
</evidence>
<dbReference type="Pfam" id="PF00387">
    <property type="entry name" value="PI-PLC-Y"/>
    <property type="match status" value="1"/>
</dbReference>
<keyword evidence="4 5" id="KW-0443">Lipid metabolism</keyword>
<comment type="catalytic activity">
    <reaction evidence="5">
        <text>a 1,2-diacyl-sn-glycero-3-phospho-(1D-myo-inositol-4,5-bisphosphate) + H2O = 1D-myo-inositol 1,4,5-trisphosphate + a 1,2-diacyl-sn-glycerol + H(+)</text>
        <dbReference type="Rhea" id="RHEA:33179"/>
        <dbReference type="ChEBI" id="CHEBI:15377"/>
        <dbReference type="ChEBI" id="CHEBI:15378"/>
        <dbReference type="ChEBI" id="CHEBI:17815"/>
        <dbReference type="ChEBI" id="CHEBI:58456"/>
        <dbReference type="ChEBI" id="CHEBI:203600"/>
        <dbReference type="EC" id="3.1.4.11"/>
    </reaction>
</comment>
<comment type="caution">
    <text evidence="8">The sequence shown here is derived from an EMBL/GenBank/DDBJ whole genome shotgun (WGS) entry which is preliminary data.</text>
</comment>
<dbReference type="InterPro" id="IPR001711">
    <property type="entry name" value="PLipase_C_Pinositol-sp_Y"/>
</dbReference>
<dbReference type="GO" id="GO:0051209">
    <property type="term" value="P:release of sequestered calcium ion into cytosol"/>
    <property type="evidence" value="ECO:0007669"/>
    <property type="project" value="TreeGrafter"/>
</dbReference>
<organism evidence="8 9">
    <name type="scientific">Dispira parvispora</name>
    <dbReference type="NCBI Taxonomy" id="1520584"/>
    <lineage>
        <taxon>Eukaryota</taxon>
        <taxon>Fungi</taxon>
        <taxon>Fungi incertae sedis</taxon>
        <taxon>Zoopagomycota</taxon>
        <taxon>Kickxellomycotina</taxon>
        <taxon>Dimargaritomycetes</taxon>
        <taxon>Dimargaritales</taxon>
        <taxon>Dimargaritaceae</taxon>
        <taxon>Dispira</taxon>
    </lineage>
</organism>
<keyword evidence="3 5" id="KW-0442">Lipid degradation</keyword>
<dbReference type="GO" id="GO:0048015">
    <property type="term" value="P:phosphatidylinositol-mediated signaling"/>
    <property type="evidence" value="ECO:0007669"/>
    <property type="project" value="TreeGrafter"/>
</dbReference>
<dbReference type="PANTHER" id="PTHR10336">
    <property type="entry name" value="PHOSPHOINOSITIDE-SPECIFIC PHOSPHOLIPASE C FAMILY PROTEIN"/>
    <property type="match status" value="1"/>
</dbReference>